<comment type="caution">
    <text evidence="2">The sequence shown here is derived from an EMBL/GenBank/DDBJ whole genome shotgun (WGS) entry which is preliminary data.</text>
</comment>
<reference evidence="2 3" key="1">
    <citation type="submission" date="2023-10" db="EMBL/GenBank/DDBJ databases">
        <title>Genomes of two closely related lineages of the louse Polyplax serrata with different host specificities.</title>
        <authorList>
            <person name="Martinu J."/>
            <person name="Tarabai H."/>
            <person name="Stefka J."/>
            <person name="Hypsa V."/>
        </authorList>
    </citation>
    <scope>NUCLEOTIDE SEQUENCE [LARGE SCALE GENOMIC DNA]</scope>
    <source>
        <strain evidence="2">HR10_N</strain>
    </source>
</reference>
<evidence type="ECO:0000313" key="2">
    <source>
        <dbReference type="EMBL" id="KAK6618773.1"/>
    </source>
</evidence>
<accession>A0AAN8NWL9</accession>
<dbReference type="EMBL" id="JAWJWE010000041">
    <property type="protein sequence ID" value="KAK6618773.1"/>
    <property type="molecule type" value="Genomic_DNA"/>
</dbReference>
<dbReference type="Proteomes" id="UP001372834">
    <property type="component" value="Unassembled WGS sequence"/>
</dbReference>
<organism evidence="2 3">
    <name type="scientific">Polyplax serrata</name>
    <name type="common">Common mouse louse</name>
    <dbReference type="NCBI Taxonomy" id="468196"/>
    <lineage>
        <taxon>Eukaryota</taxon>
        <taxon>Metazoa</taxon>
        <taxon>Ecdysozoa</taxon>
        <taxon>Arthropoda</taxon>
        <taxon>Hexapoda</taxon>
        <taxon>Insecta</taxon>
        <taxon>Pterygota</taxon>
        <taxon>Neoptera</taxon>
        <taxon>Paraneoptera</taxon>
        <taxon>Psocodea</taxon>
        <taxon>Troctomorpha</taxon>
        <taxon>Phthiraptera</taxon>
        <taxon>Anoplura</taxon>
        <taxon>Polyplacidae</taxon>
        <taxon>Polyplax</taxon>
    </lineage>
</organism>
<feature type="region of interest" description="Disordered" evidence="1">
    <location>
        <begin position="35"/>
        <end position="62"/>
    </location>
</feature>
<gene>
    <name evidence="2" type="ORF">RUM43_013164</name>
</gene>
<name>A0AAN8NWL9_POLSC</name>
<evidence type="ECO:0000256" key="1">
    <source>
        <dbReference type="SAM" id="MobiDB-lite"/>
    </source>
</evidence>
<protein>
    <submittedName>
        <fullName evidence="2">Uncharacterized protein</fullName>
    </submittedName>
</protein>
<evidence type="ECO:0000313" key="3">
    <source>
        <dbReference type="Proteomes" id="UP001372834"/>
    </source>
</evidence>
<dbReference type="AlphaFoldDB" id="A0AAN8NWL9"/>
<proteinExistence type="predicted"/>
<sequence length="135" mass="15152">MNEEKLDSSWAGCQHDINLHSRLERAVENSVGSCPVLPGEMGVRHSNKRPAGTTRPEQGWAPLTVPFTKPLGFHQWRLPFRLPKSSATIEHHMMVVTTFHDDDDDDGDSTARWCGLMATSLHEKVPMRNYTSLTG</sequence>